<keyword evidence="2" id="KW-1185">Reference proteome</keyword>
<dbReference type="InterPro" id="IPR011989">
    <property type="entry name" value="ARM-like"/>
</dbReference>
<dbReference type="EMBL" id="ANOG01000512">
    <property type="protein sequence ID" value="EMI19520.1"/>
    <property type="molecule type" value="Genomic_DNA"/>
</dbReference>
<dbReference type="InterPro" id="IPR004155">
    <property type="entry name" value="PBS_lyase_HEAT"/>
</dbReference>
<dbReference type="AlphaFoldDB" id="M5RJP0"/>
<dbReference type="GO" id="GO:0016829">
    <property type="term" value="F:lyase activity"/>
    <property type="evidence" value="ECO:0007669"/>
    <property type="project" value="UniProtKB-KW"/>
</dbReference>
<dbReference type="Proteomes" id="UP000011991">
    <property type="component" value="Unassembled WGS sequence"/>
</dbReference>
<dbReference type="InterPro" id="IPR016024">
    <property type="entry name" value="ARM-type_fold"/>
</dbReference>
<evidence type="ECO:0000313" key="1">
    <source>
        <dbReference type="EMBL" id="EMI19520.1"/>
    </source>
</evidence>
<proteinExistence type="predicted"/>
<keyword evidence="1" id="KW-0456">Lyase</keyword>
<dbReference type="PATRIC" id="fig|1265738.3.peg.3557"/>
<accession>M5RJP0</accession>
<organism evidence="1 2">
    <name type="scientific">Rhodopirellula maiorica SM1</name>
    <dbReference type="NCBI Taxonomy" id="1265738"/>
    <lineage>
        <taxon>Bacteria</taxon>
        <taxon>Pseudomonadati</taxon>
        <taxon>Planctomycetota</taxon>
        <taxon>Planctomycetia</taxon>
        <taxon>Pirellulales</taxon>
        <taxon>Pirellulaceae</taxon>
        <taxon>Novipirellula</taxon>
    </lineage>
</organism>
<dbReference type="Gene3D" id="1.25.10.10">
    <property type="entry name" value="Leucine-rich Repeat Variant"/>
    <property type="match status" value="1"/>
</dbReference>
<evidence type="ECO:0000313" key="2">
    <source>
        <dbReference type="Proteomes" id="UP000011991"/>
    </source>
</evidence>
<dbReference type="SMART" id="SM00567">
    <property type="entry name" value="EZ_HEAT"/>
    <property type="match status" value="1"/>
</dbReference>
<dbReference type="Pfam" id="PF13646">
    <property type="entry name" value="HEAT_2"/>
    <property type="match status" value="1"/>
</dbReference>
<comment type="caution">
    <text evidence="1">The sequence shown here is derived from an EMBL/GenBank/DDBJ whole genome shotgun (WGS) entry which is preliminary data.</text>
</comment>
<name>M5RJP0_9BACT</name>
<reference evidence="1 2" key="1">
    <citation type="journal article" date="2013" name="Mar. Genomics">
        <title>Expression of sulfatases in Rhodopirellula baltica and the diversity of sulfatases in the genus Rhodopirellula.</title>
        <authorList>
            <person name="Wegner C.E."/>
            <person name="Richter-Heitmann T."/>
            <person name="Klindworth A."/>
            <person name="Klockow C."/>
            <person name="Richter M."/>
            <person name="Achstetter T."/>
            <person name="Glockner F.O."/>
            <person name="Harder J."/>
        </authorList>
    </citation>
    <scope>NUCLEOTIDE SEQUENCE [LARGE SCALE GENOMIC DNA]</scope>
    <source>
        <strain evidence="1 2">SM1</strain>
    </source>
</reference>
<dbReference type="SUPFAM" id="SSF48371">
    <property type="entry name" value="ARM repeat"/>
    <property type="match status" value="1"/>
</dbReference>
<protein>
    <submittedName>
        <fullName evidence="1">PBS lyase HEAT domain protein repeat-containing protein</fullName>
    </submittedName>
</protein>
<sequence length="193" mass="20803">MIFALLDATGLAPNDLQRQEQQTMKTNEISSAIKQLASDDGVAREKARNALVAAESREVTEALIAELVDYRHQVRWEAAKALSQIGDPVAALPLVHAMGDDDHDVAWVAAEGVAEMGEKGLQAVLSGLTHSSRSGSFYKVAHHALKEIRKHGKHRDVVAKVMETLEGVEPRLSAPIAAYEAIQELRGNGLPAA</sequence>
<gene>
    <name evidence="1" type="ORF">RMSM_03551</name>
</gene>